<comment type="caution">
    <text evidence="4">The sequence shown here is derived from an EMBL/GenBank/DDBJ whole genome shotgun (WGS) entry which is preliminary data.</text>
</comment>
<feature type="coiled-coil region" evidence="3">
    <location>
        <begin position="76"/>
        <end position="103"/>
    </location>
</feature>
<keyword evidence="3" id="KW-0175">Coiled coil</keyword>
<sequence>MRNMKSNKINRINPLLINKTMMNGQLNRKQLINFVNKLSFNYGSEKKIKELEIFLKNQHLISLQMQILQKDWQTLHDRIAGEMQQLLKKIDELQESITQEANLNKRELQLKEIDETTQHLDEYIQNISEMGQQLSLVTDFVNHIRKGLLRVEGKINQIKKQLNNMGNDIKFLRGKAVIQLLEIRKWKVLKEAAEKNVKSIYIPLKTQERGKNEISNLMKKKEK</sequence>
<keyword evidence="2" id="KW-0677">Repeat</keyword>
<keyword evidence="1" id="KW-0853">WD repeat</keyword>
<reference evidence="4" key="1">
    <citation type="submission" date="2021-01" db="EMBL/GenBank/DDBJ databases">
        <authorList>
            <consortium name="Genoscope - CEA"/>
            <person name="William W."/>
        </authorList>
    </citation>
    <scope>NUCLEOTIDE SEQUENCE</scope>
</reference>
<organism evidence="4 5">
    <name type="scientific">Paramecium primaurelia</name>
    <dbReference type="NCBI Taxonomy" id="5886"/>
    <lineage>
        <taxon>Eukaryota</taxon>
        <taxon>Sar</taxon>
        <taxon>Alveolata</taxon>
        <taxon>Ciliophora</taxon>
        <taxon>Intramacronucleata</taxon>
        <taxon>Oligohymenophorea</taxon>
        <taxon>Peniculida</taxon>
        <taxon>Parameciidae</taxon>
        <taxon>Paramecium</taxon>
    </lineage>
</organism>
<evidence type="ECO:0000256" key="3">
    <source>
        <dbReference type="SAM" id="Coils"/>
    </source>
</evidence>
<dbReference type="InterPro" id="IPR050349">
    <property type="entry name" value="WD_LIS1/nudF_dynein_reg"/>
</dbReference>
<evidence type="ECO:0000313" key="5">
    <source>
        <dbReference type="Proteomes" id="UP000688137"/>
    </source>
</evidence>
<gene>
    <name evidence="4" type="ORF">PPRIM_AZ9-3.1.T2070003</name>
</gene>
<keyword evidence="5" id="KW-1185">Reference proteome</keyword>
<dbReference type="PANTHER" id="PTHR44129">
    <property type="entry name" value="WD REPEAT-CONTAINING PROTEIN POP1"/>
    <property type="match status" value="1"/>
</dbReference>
<dbReference type="EMBL" id="CAJJDM010000216">
    <property type="protein sequence ID" value="CAD8117693.1"/>
    <property type="molecule type" value="Genomic_DNA"/>
</dbReference>
<evidence type="ECO:0000256" key="1">
    <source>
        <dbReference type="ARBA" id="ARBA00022574"/>
    </source>
</evidence>
<proteinExistence type="predicted"/>
<evidence type="ECO:0000313" key="4">
    <source>
        <dbReference type="EMBL" id="CAD8117693.1"/>
    </source>
</evidence>
<dbReference type="Proteomes" id="UP000688137">
    <property type="component" value="Unassembled WGS sequence"/>
</dbReference>
<dbReference type="AlphaFoldDB" id="A0A8S1QPG0"/>
<accession>A0A8S1QPG0</accession>
<evidence type="ECO:0000256" key="2">
    <source>
        <dbReference type="ARBA" id="ARBA00022737"/>
    </source>
</evidence>
<protein>
    <submittedName>
        <fullName evidence="4">Uncharacterized protein</fullName>
    </submittedName>
</protein>
<name>A0A8S1QPG0_PARPR</name>
<feature type="coiled-coil region" evidence="3">
    <location>
        <begin position="148"/>
        <end position="175"/>
    </location>
</feature>